<feature type="transmembrane region" description="Helical" evidence="6">
    <location>
        <begin position="493"/>
        <end position="513"/>
    </location>
</feature>
<reference evidence="8 9" key="1">
    <citation type="journal article" date="2023" name="PLoS ONE">
        <title>Cytospora paraplurivora sp. nov. isolated from orchards with fruit tree decline syndrome in Ontario, Canada.</title>
        <authorList>
            <person name="Ilyukhin E."/>
            <person name="Nguyen H.D.T."/>
            <person name="Castle A.J."/>
            <person name="Ellouze W."/>
        </authorList>
    </citation>
    <scope>NUCLEOTIDE SEQUENCE [LARGE SCALE GENOMIC DNA]</scope>
    <source>
        <strain evidence="8 9">FDS-564</strain>
    </source>
</reference>
<name>A0AAN9YC14_9PEZI</name>
<dbReference type="FunFam" id="1.20.1250.20:FF:000308">
    <property type="entry name" value="MFS efflux transporter"/>
    <property type="match status" value="1"/>
</dbReference>
<evidence type="ECO:0000256" key="2">
    <source>
        <dbReference type="ARBA" id="ARBA00022692"/>
    </source>
</evidence>
<feature type="transmembrane region" description="Helical" evidence="6">
    <location>
        <begin position="255"/>
        <end position="274"/>
    </location>
</feature>
<protein>
    <recommendedName>
        <fullName evidence="7">Major facilitator superfamily (MFS) profile domain-containing protein</fullName>
    </recommendedName>
</protein>
<dbReference type="EMBL" id="JAJSPL020000043">
    <property type="protein sequence ID" value="KAK7734217.1"/>
    <property type="molecule type" value="Genomic_DNA"/>
</dbReference>
<keyword evidence="3 6" id="KW-1133">Transmembrane helix</keyword>
<evidence type="ECO:0000259" key="7">
    <source>
        <dbReference type="PROSITE" id="PS50850"/>
    </source>
</evidence>
<keyword evidence="4 6" id="KW-0472">Membrane</keyword>
<feature type="transmembrane region" description="Helical" evidence="6">
    <location>
        <begin position="375"/>
        <end position="394"/>
    </location>
</feature>
<feature type="transmembrane region" description="Helical" evidence="6">
    <location>
        <begin position="406"/>
        <end position="425"/>
    </location>
</feature>
<dbReference type="InterPro" id="IPR036259">
    <property type="entry name" value="MFS_trans_sf"/>
</dbReference>
<feature type="transmembrane region" description="Helical" evidence="6">
    <location>
        <begin position="219"/>
        <end position="243"/>
    </location>
</feature>
<feature type="region of interest" description="Disordered" evidence="5">
    <location>
        <begin position="14"/>
        <end position="39"/>
    </location>
</feature>
<dbReference type="InterPro" id="IPR020846">
    <property type="entry name" value="MFS_dom"/>
</dbReference>
<sequence>MEAAFLTQLVAAESAPASLEPAPPRPARILTKKTHPTMPMPPIELGHAGRRPATPRGGGPVHPGFLQHRRRPDDGPVVVAAAARRPEPVDLEMSRPASPAVVVSGHADDGVEALQSVWDPYMNRFRLMSVCLMNFLNGLSDSASGPLIPYMEKYYKIGYAVVSLIFVGQAVGFITGAGLIDPMRLRLGRARSFAVAQVLMAGGYAAIACTAPFPAVVCAFFLVGLGMSVNLALGNTFCGGLAGSTTALGAMHGSYGIGGITGPLIATALVTVGGTVWSRFYLLALGLSVLTGFLALWSYWHYEKDHQDAAAAAAAAPGPAGPGAASRIAGLLEAFRSRVVILGALFIFAYQGAEVSISGWVISFLEETRKGDPSSVGYVTSGFWGGITLGRFILSVPAHRIGEKVFVHGVVVGAAVFELLVWLVPNVIGDAVSVSIVGLLLGPVYPCAAAIFMRTMSRTEKLSGMGFISAFGSSGGAAAPFTTGILAQAAGTFVLHPIAIGLFGVMLVCWFCLPSARKRNE</sequence>
<dbReference type="PANTHER" id="PTHR23514:SF6">
    <property type="entry name" value="MAJOR FACILITATOR SUPERFAMILY (MFS) PROFILE DOMAIN-CONTAINING PROTEIN"/>
    <property type="match status" value="1"/>
</dbReference>
<comment type="caution">
    <text evidence="8">The sequence shown here is derived from an EMBL/GenBank/DDBJ whole genome shotgun (WGS) entry which is preliminary data.</text>
</comment>
<feature type="domain" description="Major facilitator superfamily (MFS) profile" evidence="7">
    <location>
        <begin position="126"/>
        <end position="517"/>
    </location>
</feature>
<dbReference type="PROSITE" id="PS50850">
    <property type="entry name" value="MFS"/>
    <property type="match status" value="1"/>
</dbReference>
<organism evidence="8 9">
    <name type="scientific">Cytospora paraplurivora</name>
    <dbReference type="NCBI Taxonomy" id="2898453"/>
    <lineage>
        <taxon>Eukaryota</taxon>
        <taxon>Fungi</taxon>
        <taxon>Dikarya</taxon>
        <taxon>Ascomycota</taxon>
        <taxon>Pezizomycotina</taxon>
        <taxon>Sordariomycetes</taxon>
        <taxon>Sordariomycetidae</taxon>
        <taxon>Diaporthales</taxon>
        <taxon>Cytosporaceae</taxon>
        <taxon>Cytospora</taxon>
    </lineage>
</organism>
<dbReference type="FunFam" id="1.20.1250.20:FF:000286">
    <property type="entry name" value="MFS efflux transporter"/>
    <property type="match status" value="1"/>
</dbReference>
<feature type="transmembrane region" description="Helical" evidence="6">
    <location>
        <begin position="431"/>
        <end position="453"/>
    </location>
</feature>
<dbReference type="PANTHER" id="PTHR23514">
    <property type="entry name" value="BYPASS OF STOP CODON PROTEIN 6"/>
    <property type="match status" value="1"/>
</dbReference>
<evidence type="ECO:0000256" key="5">
    <source>
        <dbReference type="SAM" id="MobiDB-lite"/>
    </source>
</evidence>
<dbReference type="AlphaFoldDB" id="A0AAN9YC14"/>
<dbReference type="Proteomes" id="UP001320245">
    <property type="component" value="Unassembled WGS sequence"/>
</dbReference>
<dbReference type="GO" id="GO:0016020">
    <property type="term" value="C:membrane"/>
    <property type="evidence" value="ECO:0007669"/>
    <property type="project" value="UniProtKB-SubCell"/>
</dbReference>
<keyword evidence="9" id="KW-1185">Reference proteome</keyword>
<dbReference type="InterPro" id="IPR011701">
    <property type="entry name" value="MFS"/>
</dbReference>
<feature type="transmembrane region" description="Helical" evidence="6">
    <location>
        <begin position="465"/>
        <end position="487"/>
    </location>
</feature>
<evidence type="ECO:0000313" key="8">
    <source>
        <dbReference type="EMBL" id="KAK7734217.1"/>
    </source>
</evidence>
<feature type="transmembrane region" description="Helical" evidence="6">
    <location>
        <begin position="192"/>
        <end position="213"/>
    </location>
</feature>
<dbReference type="Pfam" id="PF07690">
    <property type="entry name" value="MFS_1"/>
    <property type="match status" value="1"/>
</dbReference>
<feature type="transmembrane region" description="Helical" evidence="6">
    <location>
        <begin position="339"/>
        <end position="363"/>
    </location>
</feature>
<keyword evidence="2 6" id="KW-0812">Transmembrane</keyword>
<dbReference type="InterPro" id="IPR051788">
    <property type="entry name" value="MFS_Transporter"/>
</dbReference>
<dbReference type="SUPFAM" id="SSF103473">
    <property type="entry name" value="MFS general substrate transporter"/>
    <property type="match status" value="1"/>
</dbReference>
<evidence type="ECO:0000256" key="4">
    <source>
        <dbReference type="ARBA" id="ARBA00023136"/>
    </source>
</evidence>
<feature type="transmembrane region" description="Helical" evidence="6">
    <location>
        <begin position="157"/>
        <end position="180"/>
    </location>
</feature>
<dbReference type="Gene3D" id="1.20.1250.20">
    <property type="entry name" value="MFS general substrate transporter like domains"/>
    <property type="match status" value="2"/>
</dbReference>
<evidence type="ECO:0000256" key="3">
    <source>
        <dbReference type="ARBA" id="ARBA00022989"/>
    </source>
</evidence>
<gene>
    <name evidence="8" type="ORF">SLS53_007865</name>
</gene>
<proteinExistence type="predicted"/>
<evidence type="ECO:0000256" key="1">
    <source>
        <dbReference type="ARBA" id="ARBA00004141"/>
    </source>
</evidence>
<feature type="transmembrane region" description="Helical" evidence="6">
    <location>
        <begin position="280"/>
        <end position="300"/>
    </location>
</feature>
<evidence type="ECO:0000256" key="6">
    <source>
        <dbReference type="SAM" id="Phobius"/>
    </source>
</evidence>
<accession>A0AAN9YC14</accession>
<evidence type="ECO:0000313" key="9">
    <source>
        <dbReference type="Proteomes" id="UP001320245"/>
    </source>
</evidence>
<comment type="subcellular location">
    <subcellularLocation>
        <location evidence="1">Membrane</location>
        <topology evidence="1">Multi-pass membrane protein</topology>
    </subcellularLocation>
</comment>
<dbReference type="GO" id="GO:0022857">
    <property type="term" value="F:transmembrane transporter activity"/>
    <property type="evidence" value="ECO:0007669"/>
    <property type="project" value="InterPro"/>
</dbReference>